<comment type="similarity">
    <text evidence="2">Belongs to the methyltransferase superfamily. L-isoaspartyl/D-aspartyl protein methyltransferase family.</text>
</comment>
<proteinExistence type="inferred from homology"/>
<dbReference type="GO" id="GO:0004719">
    <property type="term" value="F:protein-L-isoaspartate (D-aspartate) O-methyltransferase activity"/>
    <property type="evidence" value="ECO:0007669"/>
    <property type="project" value="UniProtKB-EC"/>
</dbReference>
<dbReference type="PANTHER" id="PTHR11579">
    <property type="entry name" value="PROTEIN-L-ISOASPARTATE O-METHYLTRANSFERASE"/>
    <property type="match status" value="1"/>
</dbReference>
<evidence type="ECO:0000256" key="10">
    <source>
        <dbReference type="ARBA" id="ARBA00031323"/>
    </source>
</evidence>
<evidence type="ECO:0000313" key="12">
    <source>
        <dbReference type="EMBL" id="OXM59725.1"/>
    </source>
</evidence>
<evidence type="ECO:0000256" key="2">
    <source>
        <dbReference type="ARBA" id="ARBA00005369"/>
    </source>
</evidence>
<keyword evidence="5" id="KW-0963">Cytoplasm</keyword>
<dbReference type="InterPro" id="IPR027573">
    <property type="entry name" value="Methyltran_FxLD"/>
</dbReference>
<dbReference type="GO" id="GO:0032259">
    <property type="term" value="P:methylation"/>
    <property type="evidence" value="ECO:0007669"/>
    <property type="project" value="UniProtKB-KW"/>
</dbReference>
<evidence type="ECO:0000256" key="5">
    <source>
        <dbReference type="ARBA" id="ARBA00022490"/>
    </source>
</evidence>
<keyword evidence="6 12" id="KW-0489">Methyltransferase</keyword>
<evidence type="ECO:0000256" key="7">
    <source>
        <dbReference type="ARBA" id="ARBA00022679"/>
    </source>
</evidence>
<evidence type="ECO:0000256" key="6">
    <source>
        <dbReference type="ARBA" id="ARBA00022603"/>
    </source>
</evidence>
<dbReference type="EMBL" id="NMUL01000076">
    <property type="protein sequence ID" value="OXM59725.1"/>
    <property type="molecule type" value="Genomic_DNA"/>
</dbReference>
<organism evidence="12 13">
    <name type="scientific">Amycolatopsis vastitatis</name>
    <dbReference type="NCBI Taxonomy" id="1905142"/>
    <lineage>
        <taxon>Bacteria</taxon>
        <taxon>Bacillati</taxon>
        <taxon>Actinomycetota</taxon>
        <taxon>Actinomycetes</taxon>
        <taxon>Pseudonocardiales</taxon>
        <taxon>Pseudonocardiaceae</taxon>
        <taxon>Amycolatopsis</taxon>
    </lineage>
</organism>
<dbReference type="Gene3D" id="3.40.50.150">
    <property type="entry name" value="Vaccinia Virus protein VP39"/>
    <property type="match status" value="1"/>
</dbReference>
<comment type="subcellular location">
    <subcellularLocation>
        <location evidence="1">Cytoplasm</location>
    </subcellularLocation>
</comment>
<dbReference type="SUPFAM" id="SSF53335">
    <property type="entry name" value="S-adenosyl-L-methionine-dependent methyltransferases"/>
    <property type="match status" value="1"/>
</dbReference>
<keyword evidence="13" id="KW-1185">Reference proteome</keyword>
<evidence type="ECO:0000256" key="4">
    <source>
        <dbReference type="ARBA" id="ARBA00013346"/>
    </source>
</evidence>
<dbReference type="Proteomes" id="UP000215199">
    <property type="component" value="Unassembled WGS sequence"/>
</dbReference>
<reference evidence="13" key="1">
    <citation type="submission" date="2017-07" db="EMBL/GenBank/DDBJ databases">
        <title>Comparative genome mining reveals phylogenetic distribution patterns of secondary metabolites in Amycolatopsis.</title>
        <authorList>
            <person name="Adamek M."/>
            <person name="Alanjary M."/>
            <person name="Sales-Ortells H."/>
            <person name="Goodfellow M."/>
            <person name="Bull A.T."/>
            <person name="Kalinowski J."/>
            <person name="Ziemert N."/>
        </authorList>
    </citation>
    <scope>NUCLEOTIDE SEQUENCE [LARGE SCALE GENOMIC DNA]</scope>
    <source>
        <strain evidence="13">H5</strain>
    </source>
</reference>
<dbReference type="EC" id="2.1.1.77" evidence="3"/>
<evidence type="ECO:0000256" key="3">
    <source>
        <dbReference type="ARBA" id="ARBA00011890"/>
    </source>
</evidence>
<evidence type="ECO:0000256" key="9">
    <source>
        <dbReference type="ARBA" id="ARBA00030757"/>
    </source>
</evidence>
<keyword evidence="7 12" id="KW-0808">Transferase</keyword>
<name>A0A229SL88_9PSEU</name>
<evidence type="ECO:0000313" key="13">
    <source>
        <dbReference type="Proteomes" id="UP000215199"/>
    </source>
</evidence>
<dbReference type="OrthoDB" id="4035289at2"/>
<dbReference type="NCBIfam" id="TIGR04364">
    <property type="entry name" value="methyltran_FxLD"/>
    <property type="match status" value="1"/>
</dbReference>
<dbReference type="AlphaFoldDB" id="A0A229SL88"/>
<evidence type="ECO:0000256" key="1">
    <source>
        <dbReference type="ARBA" id="ARBA00004496"/>
    </source>
</evidence>
<keyword evidence="8" id="KW-0949">S-adenosyl-L-methionine</keyword>
<sequence>MNNTATDTPPEALRASMVEHIKHAGHARRSAVERVLREVPRHRFVPAATVEDAYADIAVITKRAGDGSALSCASVPTVVAMQLDQLDVQPGDRVLEIGAGTGYNAALLARLTGPTGHVTTVDIDAEVTAGAREALDENGYPQVQVITRDGSLGAAEHAPYDRIILTVGAFDLPPAWWNQLAPGGRLVVPLRWRGQTRSVAFVRDGDRLRSDSVQLCGFVPMIGQDSELSGHLDVDGLVTLYWDGDQDITLDALSGVLTRPKTSVWSGVTVGSTEPFDGVWLRMTGAEPGTCRIAADRAAIDAGLATPAIPSRSPALAEDDSLAYFTFRRLEDDAQRRSELGAIGHGPAGAELAERLADQIRAWGDARTTDPVITAYPASTPDEKLGTAHVIDKRHSRLVVSTPAV</sequence>
<dbReference type="InterPro" id="IPR029063">
    <property type="entry name" value="SAM-dependent_MTases_sf"/>
</dbReference>
<dbReference type="RefSeq" id="WP_093953974.1">
    <property type="nucleotide sequence ID" value="NZ_NMUL01000076.1"/>
</dbReference>
<evidence type="ECO:0000256" key="11">
    <source>
        <dbReference type="ARBA" id="ARBA00031350"/>
    </source>
</evidence>
<protein>
    <recommendedName>
        <fullName evidence="4">Protein-L-isoaspartate O-methyltransferase</fullName>
        <ecNumber evidence="3">2.1.1.77</ecNumber>
    </recommendedName>
    <alternativeName>
        <fullName evidence="11">L-isoaspartyl protein carboxyl methyltransferase</fullName>
    </alternativeName>
    <alternativeName>
        <fullName evidence="9">Protein L-isoaspartyl methyltransferase</fullName>
    </alternativeName>
    <alternativeName>
        <fullName evidence="10">Protein-beta-aspartate methyltransferase</fullName>
    </alternativeName>
</protein>
<dbReference type="Pfam" id="PF01135">
    <property type="entry name" value="PCMT"/>
    <property type="match status" value="1"/>
</dbReference>
<dbReference type="PANTHER" id="PTHR11579:SF0">
    <property type="entry name" value="PROTEIN-L-ISOASPARTATE(D-ASPARTATE) O-METHYLTRANSFERASE"/>
    <property type="match status" value="1"/>
</dbReference>
<dbReference type="InterPro" id="IPR000682">
    <property type="entry name" value="PCMT"/>
</dbReference>
<gene>
    <name evidence="12" type="primary">fxlM</name>
    <name evidence="12" type="ORF">CF165_46310</name>
</gene>
<comment type="caution">
    <text evidence="12">The sequence shown here is derived from an EMBL/GenBank/DDBJ whole genome shotgun (WGS) entry which is preliminary data.</text>
</comment>
<evidence type="ECO:0000256" key="8">
    <source>
        <dbReference type="ARBA" id="ARBA00022691"/>
    </source>
</evidence>
<dbReference type="GO" id="GO:0005737">
    <property type="term" value="C:cytoplasm"/>
    <property type="evidence" value="ECO:0007669"/>
    <property type="project" value="UniProtKB-SubCell"/>
</dbReference>
<accession>A0A229SL88</accession>
<dbReference type="CDD" id="cd02440">
    <property type="entry name" value="AdoMet_MTases"/>
    <property type="match status" value="1"/>
</dbReference>